<evidence type="ECO:0000256" key="4">
    <source>
        <dbReference type="RuleBase" id="RU003719"/>
    </source>
</evidence>
<dbReference type="Gene3D" id="3.40.50.720">
    <property type="entry name" value="NAD(P)-binding Rossmann-like Domain"/>
    <property type="match status" value="4"/>
</dbReference>
<dbReference type="CDD" id="cd12173">
    <property type="entry name" value="PGDH_4"/>
    <property type="match status" value="1"/>
</dbReference>
<dbReference type="OrthoDB" id="1621027at2759"/>
<protein>
    <recommendedName>
        <fullName evidence="9">D-3-phosphoglycerate dehydrogenase</fullName>
    </recommendedName>
</protein>
<reference evidence="7 8" key="1">
    <citation type="journal article" date="2018" name="Nat. Ecol. Evol.">
        <title>Shark genomes provide insights into elasmobranch evolution and the origin of vertebrates.</title>
        <authorList>
            <person name="Hara Y"/>
            <person name="Yamaguchi K"/>
            <person name="Onimaru K"/>
            <person name="Kadota M"/>
            <person name="Koyanagi M"/>
            <person name="Keeley SD"/>
            <person name="Tatsumi K"/>
            <person name="Tanaka K"/>
            <person name="Motone F"/>
            <person name="Kageyama Y"/>
            <person name="Nozu R"/>
            <person name="Adachi N"/>
            <person name="Nishimura O"/>
            <person name="Nakagawa R"/>
            <person name="Tanegashima C"/>
            <person name="Kiyatake I"/>
            <person name="Matsumoto R"/>
            <person name="Murakumo K"/>
            <person name="Nishida K"/>
            <person name="Terakita A"/>
            <person name="Kuratani S"/>
            <person name="Sato K"/>
            <person name="Hyodo S Kuraku.S."/>
        </authorList>
    </citation>
    <scope>NUCLEOTIDE SEQUENCE [LARGE SCALE GENOMIC DNA]</scope>
</reference>
<dbReference type="Proteomes" id="UP000287033">
    <property type="component" value="Unassembled WGS sequence"/>
</dbReference>
<dbReference type="GO" id="GO:0004617">
    <property type="term" value="F:phosphoglycerate dehydrogenase activity"/>
    <property type="evidence" value="ECO:0007669"/>
    <property type="project" value="TreeGrafter"/>
</dbReference>
<dbReference type="SUPFAM" id="SSF52283">
    <property type="entry name" value="Formate/glycerate dehydrogenase catalytic domain-like"/>
    <property type="match status" value="1"/>
</dbReference>
<feature type="domain" description="D-isomer specific 2-hydroxyacid dehydrogenase NAD-binding" evidence="6">
    <location>
        <begin position="70"/>
        <end position="132"/>
    </location>
</feature>
<accession>A0A401T0B4</accession>
<comment type="caution">
    <text evidence="7">The sequence shown here is derived from an EMBL/GenBank/DDBJ whole genome shotgun (WGS) entry which is preliminary data.</text>
</comment>
<sequence>MYAPDYDGLIIRSGTKVTADVINAAKNLKIIGRAGTGVDNVDVETSTRNGIIVMNTPNGNTISAAELTCAMIMCLARQIPQGVASMRAGNWERKKFMGMELFGKVLGIVGLGRIGKEVAIRMQSFGMKISVTVIEISVTVIEISITVTEISVTVIEISITVIEIDVTVIEISVTVTEISITVIEISITVIEIDVTVIEISITVIEISVAVTEISVAVIEISVAVSLLNDETFAKCKKGVKVINCARGGIIDEEALLRALESGQCGGAGLDVFEEEPPKNLSLVKHPNVVSCPHLGASTHEAQKRCGKDIATQIVDMVTGKSLVGVINAHAVSHAMAPETKPWIQLGEALGLVAKACTGQGNGKINVQVTTQGVPVLLEIDGAVFGKVVPLKGNLLIYKSAQNPHNLASVVGVLASAGILIESFNVSAVLDGEQWNIMSIAALLVDLNPLRPHVKEVTQLAI</sequence>
<dbReference type="InterPro" id="IPR036291">
    <property type="entry name" value="NAD(P)-bd_dom_sf"/>
</dbReference>
<dbReference type="Pfam" id="PF02826">
    <property type="entry name" value="2-Hacid_dh_C"/>
    <property type="match status" value="2"/>
</dbReference>
<name>A0A401T0B4_CHIPU</name>
<evidence type="ECO:0000259" key="5">
    <source>
        <dbReference type="Pfam" id="PF00389"/>
    </source>
</evidence>
<evidence type="ECO:0000256" key="2">
    <source>
        <dbReference type="ARBA" id="ARBA00022553"/>
    </source>
</evidence>
<comment type="subunit">
    <text evidence="1">Homotetramer.</text>
</comment>
<dbReference type="FunFam" id="3.40.50.720:FF:000616">
    <property type="entry name" value="D-3-phosphoglycerate dehydrogenase 2 chloroplastic"/>
    <property type="match status" value="1"/>
</dbReference>
<dbReference type="InterPro" id="IPR006139">
    <property type="entry name" value="D-isomer_2_OHA_DH_cat_dom"/>
</dbReference>
<gene>
    <name evidence="7" type="ORF">chiPu_0014565</name>
</gene>
<dbReference type="GO" id="GO:0051287">
    <property type="term" value="F:NAD binding"/>
    <property type="evidence" value="ECO:0007669"/>
    <property type="project" value="InterPro"/>
</dbReference>
<dbReference type="PANTHER" id="PTHR42938">
    <property type="entry name" value="FORMATE DEHYDROGENASE 1"/>
    <property type="match status" value="1"/>
</dbReference>
<keyword evidence="2" id="KW-0597">Phosphoprotein</keyword>
<keyword evidence="8" id="KW-1185">Reference proteome</keyword>
<dbReference type="AlphaFoldDB" id="A0A401T0B4"/>
<evidence type="ECO:0000313" key="7">
    <source>
        <dbReference type="EMBL" id="GCC36074.1"/>
    </source>
</evidence>
<evidence type="ECO:0000256" key="1">
    <source>
        <dbReference type="ARBA" id="ARBA00011881"/>
    </source>
</evidence>
<dbReference type="Pfam" id="PF00389">
    <property type="entry name" value="2-Hacid_dh"/>
    <property type="match status" value="1"/>
</dbReference>
<keyword evidence="3" id="KW-0007">Acetylation</keyword>
<dbReference type="InterPro" id="IPR006140">
    <property type="entry name" value="D-isomer_DH_NAD-bd"/>
</dbReference>
<dbReference type="PANTHER" id="PTHR42938:SF22">
    <property type="entry name" value="D-3-PHOSPHOGLYCERATE DEHYDROGENASE"/>
    <property type="match status" value="1"/>
</dbReference>
<dbReference type="SUPFAM" id="SSF51735">
    <property type="entry name" value="NAD(P)-binding Rossmann-fold domains"/>
    <property type="match status" value="1"/>
</dbReference>
<evidence type="ECO:0008006" key="9">
    <source>
        <dbReference type="Google" id="ProtNLM"/>
    </source>
</evidence>
<evidence type="ECO:0000259" key="6">
    <source>
        <dbReference type="Pfam" id="PF02826"/>
    </source>
</evidence>
<evidence type="ECO:0000313" key="8">
    <source>
        <dbReference type="Proteomes" id="UP000287033"/>
    </source>
</evidence>
<feature type="domain" description="D-isomer specific 2-hydroxyacid dehydrogenase catalytic" evidence="5">
    <location>
        <begin position="3"/>
        <end position="327"/>
    </location>
</feature>
<dbReference type="EMBL" id="BEZZ01000783">
    <property type="protein sequence ID" value="GCC36074.1"/>
    <property type="molecule type" value="Genomic_DNA"/>
</dbReference>
<organism evidence="7 8">
    <name type="scientific">Chiloscyllium punctatum</name>
    <name type="common">Brownbanded bambooshark</name>
    <name type="synonym">Hemiscyllium punctatum</name>
    <dbReference type="NCBI Taxonomy" id="137246"/>
    <lineage>
        <taxon>Eukaryota</taxon>
        <taxon>Metazoa</taxon>
        <taxon>Chordata</taxon>
        <taxon>Craniata</taxon>
        <taxon>Vertebrata</taxon>
        <taxon>Chondrichthyes</taxon>
        <taxon>Elasmobranchii</taxon>
        <taxon>Galeomorphii</taxon>
        <taxon>Galeoidea</taxon>
        <taxon>Orectolobiformes</taxon>
        <taxon>Hemiscylliidae</taxon>
        <taxon>Chiloscyllium</taxon>
    </lineage>
</organism>
<comment type="similarity">
    <text evidence="4">Belongs to the D-isomer specific 2-hydroxyacid dehydrogenase family.</text>
</comment>
<dbReference type="OMA" id="FITHEDT"/>
<evidence type="ECO:0000256" key="3">
    <source>
        <dbReference type="ARBA" id="ARBA00022990"/>
    </source>
</evidence>
<proteinExistence type="inferred from homology"/>
<dbReference type="STRING" id="137246.A0A401T0B4"/>
<keyword evidence="4" id="KW-0560">Oxidoreductase</keyword>
<feature type="domain" description="D-isomer specific 2-hydroxyacid dehydrogenase NAD-binding" evidence="6">
    <location>
        <begin position="225"/>
        <end position="295"/>
    </location>
</feature>